<feature type="domain" description="AB hydrolase-1" evidence="2">
    <location>
        <begin position="46"/>
        <end position="270"/>
    </location>
</feature>
<dbReference type="InterPro" id="IPR000073">
    <property type="entry name" value="AB_hydrolase_1"/>
</dbReference>
<dbReference type="InterPro" id="IPR052897">
    <property type="entry name" value="Sec-Metab_Biosynth_Hydrolase"/>
</dbReference>
<feature type="chain" id="PRO_5039301038" evidence="1">
    <location>
        <begin position="39"/>
        <end position="279"/>
    </location>
</feature>
<keyword evidence="1" id="KW-0732">Signal</keyword>
<dbReference type="Proteomes" id="UP000621454">
    <property type="component" value="Unassembled WGS sequence"/>
</dbReference>
<protein>
    <submittedName>
        <fullName evidence="3">Alpha/beta hydrolase</fullName>
    </submittedName>
</protein>
<dbReference type="PANTHER" id="PTHR37017:SF11">
    <property type="entry name" value="ESTERASE_LIPASE_THIOESTERASE DOMAIN-CONTAINING PROTEIN"/>
    <property type="match status" value="1"/>
</dbReference>
<evidence type="ECO:0000313" key="4">
    <source>
        <dbReference type="Proteomes" id="UP000621454"/>
    </source>
</evidence>
<feature type="signal peptide" evidence="1">
    <location>
        <begin position="1"/>
        <end position="38"/>
    </location>
</feature>
<evidence type="ECO:0000313" key="3">
    <source>
        <dbReference type="EMBL" id="GGB36272.1"/>
    </source>
</evidence>
<reference evidence="3" key="2">
    <citation type="submission" date="2020-09" db="EMBL/GenBank/DDBJ databases">
        <authorList>
            <person name="Sun Q."/>
            <person name="Zhou Y."/>
        </authorList>
    </citation>
    <scope>NUCLEOTIDE SEQUENCE</scope>
    <source>
        <strain evidence="3">CGMCC 1.12827</strain>
    </source>
</reference>
<dbReference type="InterPro" id="IPR029058">
    <property type="entry name" value="AB_hydrolase_fold"/>
</dbReference>
<dbReference type="SUPFAM" id="SSF53474">
    <property type="entry name" value="alpha/beta-Hydrolases"/>
    <property type="match status" value="1"/>
</dbReference>
<gene>
    <name evidence="3" type="ORF">GCM10011489_25330</name>
</gene>
<reference evidence="3" key="1">
    <citation type="journal article" date="2014" name="Int. J. Syst. Evol. Microbiol.">
        <title>Complete genome sequence of Corynebacterium casei LMG S-19264T (=DSM 44701T), isolated from a smear-ripened cheese.</title>
        <authorList>
            <consortium name="US DOE Joint Genome Institute (JGI-PGF)"/>
            <person name="Walter F."/>
            <person name="Albersmeier A."/>
            <person name="Kalinowski J."/>
            <person name="Ruckert C."/>
        </authorList>
    </citation>
    <scope>NUCLEOTIDE SEQUENCE</scope>
    <source>
        <strain evidence="3">CGMCC 1.12827</strain>
    </source>
</reference>
<evidence type="ECO:0000256" key="1">
    <source>
        <dbReference type="SAM" id="SignalP"/>
    </source>
</evidence>
<evidence type="ECO:0000259" key="2">
    <source>
        <dbReference type="Pfam" id="PF12697"/>
    </source>
</evidence>
<dbReference type="AlphaFoldDB" id="A0A916WWW5"/>
<dbReference type="PANTHER" id="PTHR37017">
    <property type="entry name" value="AB HYDROLASE-1 DOMAIN-CONTAINING PROTEIN-RELATED"/>
    <property type="match status" value="1"/>
</dbReference>
<keyword evidence="4" id="KW-1185">Reference proteome</keyword>
<proteinExistence type="predicted"/>
<comment type="caution">
    <text evidence="3">The sequence shown here is derived from an EMBL/GenBank/DDBJ whole genome shotgun (WGS) entry which is preliminary data.</text>
</comment>
<accession>A0A916WWW5</accession>
<dbReference type="PROSITE" id="PS51257">
    <property type="entry name" value="PROKAR_LIPOPROTEIN"/>
    <property type="match status" value="1"/>
</dbReference>
<dbReference type="EMBL" id="BMGC01000018">
    <property type="protein sequence ID" value="GGB36272.1"/>
    <property type="molecule type" value="Genomic_DNA"/>
</dbReference>
<name>A0A916WWW5_9ACTN</name>
<dbReference type="GO" id="GO:0016787">
    <property type="term" value="F:hydrolase activity"/>
    <property type="evidence" value="ECO:0007669"/>
    <property type="project" value="UniProtKB-KW"/>
</dbReference>
<organism evidence="3 4">
    <name type="scientific">Gordonia jinhuaensis</name>
    <dbReference type="NCBI Taxonomy" id="1517702"/>
    <lineage>
        <taxon>Bacteria</taxon>
        <taxon>Bacillati</taxon>
        <taxon>Actinomycetota</taxon>
        <taxon>Actinomycetes</taxon>
        <taxon>Mycobacteriales</taxon>
        <taxon>Gordoniaceae</taxon>
        <taxon>Gordonia</taxon>
    </lineage>
</organism>
<dbReference type="Gene3D" id="3.40.50.1820">
    <property type="entry name" value="alpha/beta hydrolase"/>
    <property type="match status" value="1"/>
</dbReference>
<sequence length="279" mass="29643">MTGKNRPDRRLSYAAATVWTCLCVVAACVLALMSTAFADAATRPTIVLVHGAFADQTSWDGVAADLRHDGYRVLTPVNPLRSPSYDAAAVERTVREISGPVVLVGHSYGGAVITNIHDACVVKLVYIAAFAPAAGEPISFAIDPLQFPGSRLVPPALALKVVPDPTTRIGVNLDGYIEPSQFKEVFAQDVDDATVATMIAHQRSIAAYTNIEPSGPPSWATTPSWYLVSRQDRVIPPAAERFYATRMHAHTREIDSSHASLVAHPAAVADFIAGAAAAS</sequence>
<dbReference type="RefSeq" id="WP_373284182.1">
    <property type="nucleotide sequence ID" value="NZ_BMGC01000018.1"/>
</dbReference>
<dbReference type="Pfam" id="PF12697">
    <property type="entry name" value="Abhydrolase_6"/>
    <property type="match status" value="1"/>
</dbReference>
<keyword evidence="3" id="KW-0378">Hydrolase</keyword>